<dbReference type="AlphaFoldDB" id="A0A9W7XEN5"/>
<keyword evidence="1" id="KW-0489">Methyltransferase</keyword>
<dbReference type="PROSITE" id="PS51682">
    <property type="entry name" value="SAM_OMT_I"/>
    <property type="match status" value="1"/>
</dbReference>
<evidence type="ECO:0000256" key="2">
    <source>
        <dbReference type="ARBA" id="ARBA00022679"/>
    </source>
</evidence>
<dbReference type="Gene3D" id="3.40.50.150">
    <property type="entry name" value="Vaccinia Virus protein VP39"/>
    <property type="match status" value="1"/>
</dbReference>
<dbReference type="EMBL" id="JANBOH010000751">
    <property type="protein sequence ID" value="KAJ1641674.1"/>
    <property type="molecule type" value="Genomic_DNA"/>
</dbReference>
<gene>
    <name evidence="5" type="ORF">LPJ64_006382</name>
</gene>
<evidence type="ECO:0008006" key="7">
    <source>
        <dbReference type="Google" id="ProtNLM"/>
    </source>
</evidence>
<dbReference type="PANTHER" id="PTHR10509:SF14">
    <property type="entry name" value="CAFFEOYL-COA O-METHYLTRANSFERASE 3-RELATED"/>
    <property type="match status" value="1"/>
</dbReference>
<keyword evidence="6" id="KW-1185">Reference proteome</keyword>
<reference evidence="5" key="1">
    <citation type="submission" date="2022-07" db="EMBL/GenBank/DDBJ databases">
        <title>Phylogenomic reconstructions and comparative analyses of Kickxellomycotina fungi.</title>
        <authorList>
            <person name="Reynolds N.K."/>
            <person name="Stajich J.E."/>
            <person name="Barry K."/>
            <person name="Grigoriev I.V."/>
            <person name="Crous P."/>
            <person name="Smith M.E."/>
        </authorList>
    </citation>
    <scope>NUCLEOTIDE SEQUENCE</scope>
    <source>
        <strain evidence="5">NBRC 105413</strain>
    </source>
</reference>
<dbReference type="CDD" id="cd02440">
    <property type="entry name" value="AdoMet_MTases"/>
    <property type="match status" value="1"/>
</dbReference>
<accession>A0A9W7XEN5</accession>
<evidence type="ECO:0000313" key="5">
    <source>
        <dbReference type="EMBL" id="KAJ1641674.1"/>
    </source>
</evidence>
<evidence type="ECO:0000256" key="3">
    <source>
        <dbReference type="ARBA" id="ARBA00022691"/>
    </source>
</evidence>
<dbReference type="PANTHER" id="PTHR10509">
    <property type="entry name" value="O-METHYLTRANSFERASE-RELATED"/>
    <property type="match status" value="1"/>
</dbReference>
<organism evidence="5 6">
    <name type="scientific">Coemansia asiatica</name>
    <dbReference type="NCBI Taxonomy" id="1052880"/>
    <lineage>
        <taxon>Eukaryota</taxon>
        <taxon>Fungi</taxon>
        <taxon>Fungi incertae sedis</taxon>
        <taxon>Zoopagomycota</taxon>
        <taxon>Kickxellomycotina</taxon>
        <taxon>Kickxellomycetes</taxon>
        <taxon>Kickxellales</taxon>
        <taxon>Kickxellaceae</taxon>
        <taxon>Coemansia</taxon>
    </lineage>
</organism>
<evidence type="ECO:0000256" key="4">
    <source>
        <dbReference type="ARBA" id="ARBA00023453"/>
    </source>
</evidence>
<keyword evidence="3" id="KW-0949">S-adenosyl-L-methionine</keyword>
<evidence type="ECO:0000313" key="6">
    <source>
        <dbReference type="Proteomes" id="UP001145021"/>
    </source>
</evidence>
<dbReference type="GO" id="GO:0008757">
    <property type="term" value="F:S-adenosylmethionine-dependent methyltransferase activity"/>
    <property type="evidence" value="ECO:0007669"/>
    <property type="project" value="TreeGrafter"/>
</dbReference>
<comment type="caution">
    <text evidence="5">The sequence shown here is derived from an EMBL/GenBank/DDBJ whole genome shotgun (WGS) entry which is preliminary data.</text>
</comment>
<evidence type="ECO:0000256" key="1">
    <source>
        <dbReference type="ARBA" id="ARBA00022603"/>
    </source>
</evidence>
<dbReference type="GO" id="GO:0032259">
    <property type="term" value="P:methylation"/>
    <property type="evidence" value="ECO:0007669"/>
    <property type="project" value="UniProtKB-KW"/>
</dbReference>
<dbReference type="InterPro" id="IPR002935">
    <property type="entry name" value="SAM_O-MeTrfase"/>
</dbReference>
<dbReference type="GO" id="GO:0008171">
    <property type="term" value="F:O-methyltransferase activity"/>
    <property type="evidence" value="ECO:0007669"/>
    <property type="project" value="InterPro"/>
</dbReference>
<dbReference type="SUPFAM" id="SSF53335">
    <property type="entry name" value="S-adenosyl-L-methionine-dependent methyltransferases"/>
    <property type="match status" value="1"/>
</dbReference>
<name>A0A9W7XEN5_9FUNG</name>
<dbReference type="InterPro" id="IPR050362">
    <property type="entry name" value="Cation-dep_OMT"/>
</dbReference>
<dbReference type="InterPro" id="IPR029063">
    <property type="entry name" value="SAM-dependent_MTases_sf"/>
</dbReference>
<proteinExistence type="inferred from homology"/>
<dbReference type="Proteomes" id="UP001145021">
    <property type="component" value="Unassembled WGS sequence"/>
</dbReference>
<protein>
    <recommendedName>
        <fullName evidence="7">O-methyltransferase</fullName>
    </recommendedName>
</protein>
<comment type="similarity">
    <text evidence="4">Belongs to the class I-like SAM-binding methyltransferase superfamily. Cation-dependent O-methyltransferase family.</text>
</comment>
<sequence>MPYQPTVNQKRKDIEKLSSDGLRLAYASEASINPGLSVASIPPSIPALLQETEEQQGELIYMSVSQYQGILQGFFVGLLRAKRVLEIGTFTGSSAIFFANALKRNGVKGQDDANGNAPMIALELSEEYAKIARKNFVRAEVDIFIDVRVGDARENLTKLAGQKFEIVFIDADKNSYKHYYDTVIEMELLAENGLIIIDNTAFDWVTPYIRAPVPITKDVKPLDVPFSRPQWTREQGKVLHEFNEYVRNDPRTEVVMLPMFTGITLVRLV</sequence>
<keyword evidence="2" id="KW-0808">Transferase</keyword>
<dbReference type="Pfam" id="PF01596">
    <property type="entry name" value="Methyltransf_3"/>
    <property type="match status" value="1"/>
</dbReference>